<name>A0A427AXT2_ENSVE</name>
<evidence type="ECO:0000256" key="2">
    <source>
        <dbReference type="SAM" id="SignalP"/>
    </source>
</evidence>
<evidence type="ECO:0000313" key="5">
    <source>
        <dbReference type="Proteomes" id="UP000287651"/>
    </source>
</evidence>
<comment type="subcellular location">
    <subcellularLocation>
        <location evidence="1">Membrane</location>
        <topology evidence="1">Single-pass membrane protein</topology>
    </subcellularLocation>
</comment>
<evidence type="ECO:0000256" key="1">
    <source>
        <dbReference type="ARBA" id="ARBA00004167"/>
    </source>
</evidence>
<evidence type="ECO:0000313" key="4">
    <source>
        <dbReference type="EMBL" id="RRT80927.1"/>
    </source>
</evidence>
<dbReference type="Gene3D" id="2.60.120.430">
    <property type="entry name" value="Galactose-binding lectin"/>
    <property type="match status" value="1"/>
</dbReference>
<sequence length="449" mass="49324">MASLSLSCWPLLIPPVSSNSISYRAFLAVILTSSYLSCTRPGFLSLSCGGSTSFVDSGNNISWVPDGPYVTAGNATAANFVQGGSTAQLPLRFFADSGPGSRACFRLPVGDLSLVLVRPRFVYGNYDGMRRPPVFAVSLGRAIAGFVNLSQADPWVEEFVWRREKGTALPFCLHSVAGGGSPVISSLEVRPLPEGAYGTRSQEFGDNLLRKRFRINCGYVDDEPLRSISTIPWTNRYPLDYHDRLWDADEGFSPSHLAAAFHIPVSFNLTAIKENPPASVLQTARVLARKNVLTYNFPLDKLGDYFVALYFAGIMPLSSSFDVLINGDVVHSDYTVEHGEVSSIFFMGKKIESLNITFRNNSFYPQVNGIEIYEILEVPEECSTTTVSALQVIRQSTGFDFGWEDDPCSPKPWMHLGCDGNLVTSLNLSFNKLTSFGSDFNTMVSLQIL</sequence>
<comment type="caution">
    <text evidence="4">The sequence shown here is derived from an EMBL/GenBank/DDBJ whole genome shotgun (WGS) entry which is preliminary data.</text>
</comment>
<dbReference type="EMBL" id="AMZH03001030">
    <property type="protein sequence ID" value="RRT80927.1"/>
    <property type="molecule type" value="Genomic_DNA"/>
</dbReference>
<feature type="signal peptide" evidence="2">
    <location>
        <begin position="1"/>
        <end position="18"/>
    </location>
</feature>
<dbReference type="InterPro" id="IPR024788">
    <property type="entry name" value="Malectin-like_Carb-bd_dom"/>
</dbReference>
<evidence type="ECO:0000259" key="3">
    <source>
        <dbReference type="Pfam" id="PF12819"/>
    </source>
</evidence>
<dbReference type="Pfam" id="PF12819">
    <property type="entry name" value="Malectin_like"/>
    <property type="match status" value="1"/>
</dbReference>
<dbReference type="AlphaFoldDB" id="A0A427AXT2"/>
<gene>
    <name evidence="4" type="ORF">B296_00009386</name>
</gene>
<dbReference type="PANTHER" id="PTHR45631:SF21">
    <property type="entry name" value="PROTEIN KINASE DOMAIN-CONTAINING PROTEIN"/>
    <property type="match status" value="1"/>
</dbReference>
<proteinExistence type="predicted"/>
<feature type="domain" description="Malectin-like" evidence="3">
    <location>
        <begin position="46"/>
        <end position="375"/>
    </location>
</feature>
<organism evidence="4 5">
    <name type="scientific">Ensete ventricosum</name>
    <name type="common">Abyssinian banana</name>
    <name type="synonym">Musa ensete</name>
    <dbReference type="NCBI Taxonomy" id="4639"/>
    <lineage>
        <taxon>Eukaryota</taxon>
        <taxon>Viridiplantae</taxon>
        <taxon>Streptophyta</taxon>
        <taxon>Embryophyta</taxon>
        <taxon>Tracheophyta</taxon>
        <taxon>Spermatophyta</taxon>
        <taxon>Magnoliopsida</taxon>
        <taxon>Liliopsida</taxon>
        <taxon>Zingiberales</taxon>
        <taxon>Musaceae</taxon>
        <taxon>Ensete</taxon>
    </lineage>
</organism>
<dbReference type="GO" id="GO:0016020">
    <property type="term" value="C:membrane"/>
    <property type="evidence" value="ECO:0007669"/>
    <property type="project" value="UniProtKB-SubCell"/>
</dbReference>
<feature type="chain" id="PRO_5019547556" description="Malectin-like domain-containing protein" evidence="2">
    <location>
        <begin position="19"/>
        <end position="449"/>
    </location>
</feature>
<dbReference type="PANTHER" id="PTHR45631">
    <property type="entry name" value="OS07G0107800 PROTEIN-RELATED"/>
    <property type="match status" value="1"/>
</dbReference>
<dbReference type="Proteomes" id="UP000287651">
    <property type="component" value="Unassembled WGS sequence"/>
</dbReference>
<reference evidence="4 5" key="1">
    <citation type="journal article" date="2014" name="Agronomy (Basel)">
        <title>A Draft Genome Sequence for Ensete ventricosum, the Drought-Tolerant Tree Against Hunger.</title>
        <authorList>
            <person name="Harrison J."/>
            <person name="Moore K.A."/>
            <person name="Paszkiewicz K."/>
            <person name="Jones T."/>
            <person name="Grant M."/>
            <person name="Ambacheew D."/>
            <person name="Muzemil S."/>
            <person name="Studholme D.J."/>
        </authorList>
    </citation>
    <scope>NUCLEOTIDE SEQUENCE [LARGE SCALE GENOMIC DNA]</scope>
</reference>
<accession>A0A427AXT2</accession>
<protein>
    <recommendedName>
        <fullName evidence="3">Malectin-like domain-containing protein</fullName>
    </recommendedName>
</protein>
<keyword evidence="2" id="KW-0732">Signal</keyword>